<dbReference type="Gene3D" id="2.60.40.10">
    <property type="entry name" value="Immunoglobulins"/>
    <property type="match status" value="1"/>
</dbReference>
<accession>X1U3B9</accession>
<sequence length="236" mass="26179">ANDTVGNTNNTETRTIRLDTSNPEIYYNPNTDANNSFVNRDWIFINVTASDLTKDSVGLEWNGTNETFAYSDEDLYWENKTELSGGTYSFYAWINDSSGNFNSTTTRTVTVDIINPTITDLTESPDDQSNYSSGQTYEFNATITDPNLDTVLIEFDGTNYTPSNLTEDIYNFTITDLAAGTYNYRWFANDSANNINLTVLHDYTVNNASGDITLLINGSASNQSGPYKTQTNASAS</sequence>
<organism evidence="1">
    <name type="scientific">marine sediment metagenome</name>
    <dbReference type="NCBI Taxonomy" id="412755"/>
    <lineage>
        <taxon>unclassified sequences</taxon>
        <taxon>metagenomes</taxon>
        <taxon>ecological metagenomes</taxon>
    </lineage>
</organism>
<reference evidence="1" key="1">
    <citation type="journal article" date="2014" name="Front. Microbiol.">
        <title>High frequency of phylogenetically diverse reductive dehalogenase-homologous genes in deep subseafloor sedimentary metagenomes.</title>
        <authorList>
            <person name="Kawai M."/>
            <person name="Futagami T."/>
            <person name="Toyoda A."/>
            <person name="Takaki Y."/>
            <person name="Nishi S."/>
            <person name="Hori S."/>
            <person name="Arai W."/>
            <person name="Tsubouchi T."/>
            <person name="Morono Y."/>
            <person name="Uchiyama I."/>
            <person name="Ito T."/>
            <person name="Fujiyama A."/>
            <person name="Inagaki F."/>
            <person name="Takami H."/>
        </authorList>
    </citation>
    <scope>NUCLEOTIDE SEQUENCE</scope>
    <source>
        <strain evidence="1">Expedition CK06-06</strain>
    </source>
</reference>
<comment type="caution">
    <text evidence="1">The sequence shown here is derived from an EMBL/GenBank/DDBJ whole genome shotgun (WGS) entry which is preliminary data.</text>
</comment>
<gene>
    <name evidence="1" type="ORF">S12H4_52949</name>
</gene>
<proteinExistence type="predicted"/>
<feature type="non-terminal residue" evidence="1">
    <location>
        <position position="1"/>
    </location>
</feature>
<name>X1U3B9_9ZZZZ</name>
<dbReference type="AlphaFoldDB" id="X1U3B9"/>
<feature type="non-terminal residue" evidence="1">
    <location>
        <position position="236"/>
    </location>
</feature>
<evidence type="ECO:0008006" key="2">
    <source>
        <dbReference type="Google" id="ProtNLM"/>
    </source>
</evidence>
<dbReference type="EMBL" id="BARW01033652">
    <property type="protein sequence ID" value="GAJ12048.1"/>
    <property type="molecule type" value="Genomic_DNA"/>
</dbReference>
<evidence type="ECO:0000313" key="1">
    <source>
        <dbReference type="EMBL" id="GAJ12048.1"/>
    </source>
</evidence>
<protein>
    <recommendedName>
        <fullName evidence="2">Bacterial Ig-like domain-containing protein</fullName>
    </recommendedName>
</protein>
<dbReference type="InterPro" id="IPR013783">
    <property type="entry name" value="Ig-like_fold"/>
</dbReference>